<dbReference type="Proteomes" id="UP000590749">
    <property type="component" value="Unassembled WGS sequence"/>
</dbReference>
<evidence type="ECO:0000256" key="2">
    <source>
        <dbReference type="ARBA" id="ARBA00022475"/>
    </source>
</evidence>
<feature type="transmembrane region" description="Helical" evidence="6">
    <location>
        <begin position="289"/>
        <end position="309"/>
    </location>
</feature>
<keyword evidence="4 6" id="KW-1133">Transmembrane helix</keyword>
<evidence type="ECO:0000313" key="8">
    <source>
        <dbReference type="Proteomes" id="UP000590749"/>
    </source>
</evidence>
<accession>A0A7W5AL38</accession>
<keyword evidence="2" id="KW-1003">Cell membrane</keyword>
<evidence type="ECO:0000313" key="7">
    <source>
        <dbReference type="EMBL" id="MBB3097754.1"/>
    </source>
</evidence>
<reference evidence="7 8" key="1">
    <citation type="submission" date="2020-08" db="EMBL/GenBank/DDBJ databases">
        <title>Genomic Encyclopedia of Type Strains, Phase III (KMG-III): the genomes of soil and plant-associated and newly described type strains.</title>
        <authorList>
            <person name="Whitman W."/>
        </authorList>
    </citation>
    <scope>NUCLEOTIDE SEQUENCE [LARGE SCALE GENOMIC DNA]</scope>
    <source>
        <strain evidence="7 8">CECT 3287</strain>
    </source>
</reference>
<dbReference type="RefSeq" id="WP_229795312.1">
    <property type="nucleotide sequence ID" value="NZ_BMPW01000019.1"/>
</dbReference>
<comment type="subcellular location">
    <subcellularLocation>
        <location evidence="1">Cell membrane</location>
        <topology evidence="1">Multi-pass membrane protein</topology>
    </subcellularLocation>
</comment>
<dbReference type="PANTHER" id="PTHR42770:SF16">
    <property type="entry name" value="AMINO ACID PERMEASE"/>
    <property type="match status" value="1"/>
</dbReference>
<keyword evidence="3 6" id="KW-0812">Transmembrane</keyword>
<feature type="transmembrane region" description="Helical" evidence="6">
    <location>
        <begin position="354"/>
        <end position="374"/>
    </location>
</feature>
<proteinExistence type="predicted"/>
<evidence type="ECO:0000256" key="1">
    <source>
        <dbReference type="ARBA" id="ARBA00004651"/>
    </source>
</evidence>
<dbReference type="Gene3D" id="1.20.1740.10">
    <property type="entry name" value="Amino acid/polyamine transporter I"/>
    <property type="match status" value="1"/>
</dbReference>
<evidence type="ECO:0000256" key="3">
    <source>
        <dbReference type="ARBA" id="ARBA00022692"/>
    </source>
</evidence>
<evidence type="ECO:0000256" key="4">
    <source>
        <dbReference type="ARBA" id="ARBA00022989"/>
    </source>
</evidence>
<evidence type="ECO:0000256" key="5">
    <source>
        <dbReference type="ARBA" id="ARBA00023136"/>
    </source>
</evidence>
<organism evidence="7 8">
    <name type="scientific">Actinoplanes campanulatus</name>
    <dbReference type="NCBI Taxonomy" id="113559"/>
    <lineage>
        <taxon>Bacteria</taxon>
        <taxon>Bacillati</taxon>
        <taxon>Actinomycetota</taxon>
        <taxon>Actinomycetes</taxon>
        <taxon>Micromonosporales</taxon>
        <taxon>Micromonosporaceae</taxon>
        <taxon>Actinoplanes</taxon>
    </lineage>
</organism>
<evidence type="ECO:0000256" key="6">
    <source>
        <dbReference type="SAM" id="Phobius"/>
    </source>
</evidence>
<dbReference type="PANTHER" id="PTHR42770">
    <property type="entry name" value="AMINO ACID TRANSPORTER-RELATED"/>
    <property type="match status" value="1"/>
</dbReference>
<gene>
    <name evidence="7" type="ORF">FHR83_005438</name>
</gene>
<dbReference type="InterPro" id="IPR050367">
    <property type="entry name" value="APC_superfamily"/>
</dbReference>
<dbReference type="GO" id="GO:0005886">
    <property type="term" value="C:plasma membrane"/>
    <property type="evidence" value="ECO:0007669"/>
    <property type="project" value="UniProtKB-SubCell"/>
</dbReference>
<dbReference type="InterPro" id="IPR002293">
    <property type="entry name" value="AA/rel_permease1"/>
</dbReference>
<feature type="transmembrane region" description="Helical" evidence="6">
    <location>
        <begin position="380"/>
        <end position="408"/>
    </location>
</feature>
<feature type="transmembrane region" description="Helical" evidence="6">
    <location>
        <begin position="89"/>
        <end position="109"/>
    </location>
</feature>
<feature type="transmembrane region" description="Helical" evidence="6">
    <location>
        <begin position="166"/>
        <end position="189"/>
    </location>
</feature>
<dbReference type="GO" id="GO:0022857">
    <property type="term" value="F:transmembrane transporter activity"/>
    <property type="evidence" value="ECO:0007669"/>
    <property type="project" value="InterPro"/>
</dbReference>
<keyword evidence="8" id="KW-1185">Reference proteome</keyword>
<dbReference type="AlphaFoldDB" id="A0A7W5AL38"/>
<feature type="transmembrane region" description="Helical" evidence="6">
    <location>
        <begin position="56"/>
        <end position="77"/>
    </location>
</feature>
<feature type="transmembrane region" description="Helical" evidence="6">
    <location>
        <begin position="141"/>
        <end position="160"/>
    </location>
</feature>
<feature type="transmembrane region" description="Helical" evidence="6">
    <location>
        <begin position="26"/>
        <end position="50"/>
    </location>
</feature>
<sequence>MRAPSPSAVREASVENALAANRLGPFAIGSAIASSVAPLTVVTLVVPLAVAATGLIAFPVAILMVAAILMIYAVGYLAMARHIPNAGAFYAYVAQGLGRPAGVGTSWFALATYNSFQLCCYGAFSAAIGAPLLSDWLGFNVPWLIPALLAWLLVAVLGANEVKVSGVVLVLLVVAETILVALYSLAIMLSSGFSFNGAAMSVGALTGPNLAALAATVGVLAVQGTTSFAGIEQSVVYIEESKNPKRTIPVATYVTIATIAAVYWLSSWVQISAGGPQILERAATEADNLFFNQAAAVLGAWSITLGKILLGTGTLAAAIAFHQAIARYVFALGREGVLPRVFGRTTIKGAPRNASMAQSALALIVLIAYAIAGWDPLVQLFYWGSTSGGVGVLLLYTLTSISVVAFFAKNARGENLWQRLVAPLIATVVLLVVAWLALDNLPGLFGVDPGSGPALVVPVTLLLVFVGGTVWGLVLKGTNPRVYEGIGRGTRSATASASGLSTIL</sequence>
<dbReference type="EMBL" id="JACHXF010000012">
    <property type="protein sequence ID" value="MBB3097754.1"/>
    <property type="molecule type" value="Genomic_DNA"/>
</dbReference>
<feature type="transmembrane region" description="Helical" evidence="6">
    <location>
        <begin position="450"/>
        <end position="474"/>
    </location>
</feature>
<dbReference type="PIRSF" id="PIRSF006060">
    <property type="entry name" value="AA_transporter"/>
    <property type="match status" value="1"/>
</dbReference>
<feature type="transmembrane region" description="Helical" evidence="6">
    <location>
        <begin position="420"/>
        <end position="438"/>
    </location>
</feature>
<name>A0A7W5AL38_9ACTN</name>
<feature type="transmembrane region" description="Helical" evidence="6">
    <location>
        <begin position="250"/>
        <end position="269"/>
    </location>
</feature>
<protein>
    <submittedName>
        <fullName evidence="7">Amino acid transporter</fullName>
    </submittedName>
</protein>
<feature type="transmembrane region" description="Helical" evidence="6">
    <location>
        <begin position="210"/>
        <end position="230"/>
    </location>
</feature>
<comment type="caution">
    <text evidence="7">The sequence shown here is derived from an EMBL/GenBank/DDBJ whole genome shotgun (WGS) entry which is preliminary data.</text>
</comment>
<keyword evidence="5 6" id="KW-0472">Membrane</keyword>
<dbReference type="Pfam" id="PF13520">
    <property type="entry name" value="AA_permease_2"/>
    <property type="match status" value="1"/>
</dbReference>